<dbReference type="AlphaFoldDB" id="A0A8J3NJ95"/>
<dbReference type="Gene3D" id="3.40.50.1110">
    <property type="entry name" value="SGNH hydrolase"/>
    <property type="match status" value="1"/>
</dbReference>
<keyword evidence="3" id="KW-1185">Reference proteome</keyword>
<feature type="domain" description="SGNH hydrolase-type esterase" evidence="1">
    <location>
        <begin position="96"/>
        <end position="270"/>
    </location>
</feature>
<dbReference type="GO" id="GO:0016787">
    <property type="term" value="F:hydrolase activity"/>
    <property type="evidence" value="ECO:0007669"/>
    <property type="project" value="UniProtKB-KW"/>
</dbReference>
<dbReference type="Pfam" id="PF13472">
    <property type="entry name" value="Lipase_GDSL_2"/>
    <property type="match status" value="1"/>
</dbReference>
<evidence type="ECO:0000313" key="2">
    <source>
        <dbReference type="EMBL" id="GIF82827.1"/>
    </source>
</evidence>
<protein>
    <submittedName>
        <fullName evidence="2">SGNH hydrolase</fullName>
    </submittedName>
</protein>
<sequence>MVIVILTGWGVEVCRAKTAATRSRHPVARRGSLVASIRGMRRIMTWAGRPLALAIAPVLLVQGARVRRRTPVLPEAAGAREGVRGDAPGDPLSLLVLGESTAAGVGVATQADGLAPALAAGLSGHSGRPVTWRVAAHTGYSARKVLGRLVPQLPDETYDVVVVVLGVNDVLEMRSGRGWRRDIAALLGALRPRLRPGGRVVLAGVPDMAGFPALPKPTRTVLGLHARHLDQGLARVAADTPWAVHAPAFGIDTSGLYAEDGFHPGADGYRTWAAHLVTIMAALPGQSPRTM</sequence>
<organism evidence="2 3">
    <name type="scientific">Catellatospora bangladeshensis</name>
    <dbReference type="NCBI Taxonomy" id="310355"/>
    <lineage>
        <taxon>Bacteria</taxon>
        <taxon>Bacillati</taxon>
        <taxon>Actinomycetota</taxon>
        <taxon>Actinomycetes</taxon>
        <taxon>Micromonosporales</taxon>
        <taxon>Micromonosporaceae</taxon>
        <taxon>Catellatospora</taxon>
    </lineage>
</organism>
<accession>A0A8J3NJ95</accession>
<gene>
    <name evidence="2" type="ORF">Cba03nite_41760</name>
</gene>
<name>A0A8J3NJ95_9ACTN</name>
<evidence type="ECO:0000259" key="1">
    <source>
        <dbReference type="Pfam" id="PF13472"/>
    </source>
</evidence>
<proteinExistence type="predicted"/>
<keyword evidence="2" id="KW-0378">Hydrolase</keyword>
<dbReference type="EMBL" id="BONF01000025">
    <property type="protein sequence ID" value="GIF82827.1"/>
    <property type="molecule type" value="Genomic_DNA"/>
</dbReference>
<dbReference type="InterPro" id="IPR036514">
    <property type="entry name" value="SGNH_hydro_sf"/>
</dbReference>
<evidence type="ECO:0000313" key="3">
    <source>
        <dbReference type="Proteomes" id="UP000601223"/>
    </source>
</evidence>
<dbReference type="InterPro" id="IPR013830">
    <property type="entry name" value="SGNH_hydro"/>
</dbReference>
<dbReference type="Proteomes" id="UP000601223">
    <property type="component" value="Unassembled WGS sequence"/>
</dbReference>
<dbReference type="SUPFAM" id="SSF52266">
    <property type="entry name" value="SGNH hydrolase"/>
    <property type="match status" value="1"/>
</dbReference>
<reference evidence="2 3" key="1">
    <citation type="submission" date="2021-01" db="EMBL/GenBank/DDBJ databases">
        <title>Whole genome shotgun sequence of Catellatospora bangladeshensis NBRC 107357.</title>
        <authorList>
            <person name="Komaki H."/>
            <person name="Tamura T."/>
        </authorList>
    </citation>
    <scope>NUCLEOTIDE SEQUENCE [LARGE SCALE GENOMIC DNA]</scope>
    <source>
        <strain evidence="2 3">NBRC 107357</strain>
    </source>
</reference>
<comment type="caution">
    <text evidence="2">The sequence shown here is derived from an EMBL/GenBank/DDBJ whole genome shotgun (WGS) entry which is preliminary data.</text>
</comment>
<dbReference type="CDD" id="cd01836">
    <property type="entry name" value="FeeA_FeeB_like"/>
    <property type="match status" value="1"/>
</dbReference>